<keyword evidence="2" id="KW-0413">Isomerase</keyword>
<dbReference type="STRING" id="393003.SAMN05660461_1430"/>
<protein>
    <submittedName>
        <fullName evidence="2">Ketosteroid isomerase homolog</fullName>
    </submittedName>
</protein>
<reference evidence="2 3" key="1">
    <citation type="submission" date="2017-02" db="EMBL/GenBank/DDBJ databases">
        <authorList>
            <person name="Peterson S.W."/>
        </authorList>
    </citation>
    <scope>NUCLEOTIDE SEQUENCE [LARGE SCALE GENOMIC DNA]</scope>
    <source>
        <strain evidence="2 3">DSM 18108</strain>
    </source>
</reference>
<evidence type="ECO:0000256" key="1">
    <source>
        <dbReference type="SAM" id="SignalP"/>
    </source>
</evidence>
<dbReference type="GO" id="GO:0016853">
    <property type="term" value="F:isomerase activity"/>
    <property type="evidence" value="ECO:0007669"/>
    <property type="project" value="UniProtKB-KW"/>
</dbReference>
<sequence>MRPVIFSLLLTIISTSLYAQSQEEAVKATINQLFTAMNNSDSVAVAACFAPGAVLQSVAETKAGKDTIRTTTIHEFASFIGKLPLNAADERIVFGSILIDGRLASVWTPYRFFFKGQFSHCGVDSFQMVKLPDGWKIQYLIDTRRKDNCEEAAAAGR</sequence>
<accession>A0A1T5NFR2</accession>
<organism evidence="2 3">
    <name type="scientific">Chitinophaga ginsengisegetis</name>
    <dbReference type="NCBI Taxonomy" id="393003"/>
    <lineage>
        <taxon>Bacteria</taxon>
        <taxon>Pseudomonadati</taxon>
        <taxon>Bacteroidota</taxon>
        <taxon>Chitinophagia</taxon>
        <taxon>Chitinophagales</taxon>
        <taxon>Chitinophagaceae</taxon>
        <taxon>Chitinophaga</taxon>
    </lineage>
</organism>
<feature type="chain" id="PRO_5012436967" evidence="1">
    <location>
        <begin position="20"/>
        <end position="157"/>
    </location>
</feature>
<dbReference type="InterPro" id="IPR032710">
    <property type="entry name" value="NTF2-like_dom_sf"/>
</dbReference>
<dbReference type="AlphaFoldDB" id="A0A1T5NFR2"/>
<keyword evidence="3" id="KW-1185">Reference proteome</keyword>
<dbReference type="Gene3D" id="3.10.450.50">
    <property type="match status" value="1"/>
</dbReference>
<keyword evidence="1" id="KW-0732">Signal</keyword>
<evidence type="ECO:0000313" key="3">
    <source>
        <dbReference type="Proteomes" id="UP000190166"/>
    </source>
</evidence>
<name>A0A1T5NFR2_9BACT</name>
<feature type="signal peptide" evidence="1">
    <location>
        <begin position="1"/>
        <end position="19"/>
    </location>
</feature>
<dbReference type="RefSeq" id="WP_079468694.1">
    <property type="nucleotide sequence ID" value="NZ_FUZZ01000001.1"/>
</dbReference>
<evidence type="ECO:0000313" key="2">
    <source>
        <dbReference type="EMBL" id="SKC99276.1"/>
    </source>
</evidence>
<dbReference type="EMBL" id="FUZZ01000001">
    <property type="protein sequence ID" value="SKC99276.1"/>
    <property type="molecule type" value="Genomic_DNA"/>
</dbReference>
<dbReference type="Proteomes" id="UP000190166">
    <property type="component" value="Unassembled WGS sequence"/>
</dbReference>
<gene>
    <name evidence="2" type="ORF">SAMN05660461_1430</name>
</gene>
<proteinExistence type="predicted"/>
<dbReference type="SUPFAM" id="SSF54427">
    <property type="entry name" value="NTF2-like"/>
    <property type="match status" value="1"/>
</dbReference>